<organism evidence="2 3">
    <name type="scientific">Kitasatospora phosalacinea</name>
    <dbReference type="NCBI Taxonomy" id="2065"/>
    <lineage>
        <taxon>Bacteria</taxon>
        <taxon>Bacillati</taxon>
        <taxon>Actinomycetota</taxon>
        <taxon>Actinomycetes</taxon>
        <taxon>Kitasatosporales</taxon>
        <taxon>Streptomycetaceae</taxon>
        <taxon>Kitasatospora</taxon>
    </lineage>
</organism>
<dbReference type="AlphaFoldDB" id="A0A9W6UR55"/>
<dbReference type="EMBL" id="BSRX01000031">
    <property type="protein sequence ID" value="GLW56802.1"/>
    <property type="molecule type" value="Genomic_DNA"/>
</dbReference>
<accession>A0A9W6UR55</accession>
<reference evidence="2" key="1">
    <citation type="submission" date="2023-02" db="EMBL/GenBank/DDBJ databases">
        <title>Kitasatospora phosalacinea NBRC 14362.</title>
        <authorList>
            <person name="Ichikawa N."/>
            <person name="Sato H."/>
            <person name="Tonouchi N."/>
        </authorList>
    </citation>
    <scope>NUCLEOTIDE SEQUENCE</scope>
    <source>
        <strain evidence="2">NBRC 14362</strain>
    </source>
</reference>
<dbReference type="Pfam" id="PF09485">
    <property type="entry name" value="CRISPR_Cse2"/>
    <property type="match status" value="1"/>
</dbReference>
<protein>
    <recommendedName>
        <fullName evidence="4">Cse2</fullName>
    </recommendedName>
</protein>
<sequence length="209" mass="23065">MTPTPTYTSAVERRRGYSAYIAHVTDLCRDHGIRHQLSLGRGRPVDDCDGAIHRHLSRLTRTSPARRAHYTLACLVALAGRPGPDAGTDAGPGPDADSKEATPDEGTYLNPAWYRRPNFGALLATAVRCAGFTPGRTEEALDVITRVSTDQAHRRLPALTERILRAGLTPDWPVLLDDLAQYEHQPGRVRTRWFDAYYATLDHAAKDPS</sequence>
<gene>
    <name evidence="2" type="ORF">Kpho01_48130</name>
</gene>
<dbReference type="Proteomes" id="UP001165143">
    <property type="component" value="Unassembled WGS sequence"/>
</dbReference>
<dbReference type="NCBIfam" id="TIGR02548">
    <property type="entry name" value="casB_cse2"/>
    <property type="match status" value="1"/>
</dbReference>
<name>A0A9W6UR55_9ACTN</name>
<dbReference type="RefSeq" id="WP_051777121.1">
    <property type="nucleotide sequence ID" value="NZ_BSRX01000031.1"/>
</dbReference>
<evidence type="ECO:0000313" key="3">
    <source>
        <dbReference type="Proteomes" id="UP001165143"/>
    </source>
</evidence>
<evidence type="ECO:0000313" key="2">
    <source>
        <dbReference type="EMBL" id="GLW56802.1"/>
    </source>
</evidence>
<evidence type="ECO:0008006" key="4">
    <source>
        <dbReference type="Google" id="ProtNLM"/>
    </source>
</evidence>
<evidence type="ECO:0000256" key="1">
    <source>
        <dbReference type="SAM" id="MobiDB-lite"/>
    </source>
</evidence>
<dbReference type="InterPro" id="IPR013382">
    <property type="entry name" value="CRISPR-assoc_prot_Cse2"/>
</dbReference>
<dbReference type="InterPro" id="IPR038287">
    <property type="entry name" value="Cse2_sf"/>
</dbReference>
<dbReference type="OrthoDB" id="4195769at2"/>
<feature type="region of interest" description="Disordered" evidence="1">
    <location>
        <begin position="83"/>
        <end position="109"/>
    </location>
</feature>
<proteinExistence type="predicted"/>
<comment type="caution">
    <text evidence="2">The sequence shown here is derived from an EMBL/GenBank/DDBJ whole genome shotgun (WGS) entry which is preliminary data.</text>
</comment>
<feature type="compositionally biased region" description="Low complexity" evidence="1">
    <location>
        <begin position="83"/>
        <end position="95"/>
    </location>
</feature>
<dbReference type="Gene3D" id="1.10.520.40">
    <property type="entry name" value="CRISPR-associated protein Cse2"/>
    <property type="match status" value="1"/>
</dbReference>